<organism evidence="2 3">
    <name type="scientific">Polyangium fumosum</name>
    <dbReference type="NCBI Taxonomy" id="889272"/>
    <lineage>
        <taxon>Bacteria</taxon>
        <taxon>Pseudomonadati</taxon>
        <taxon>Myxococcota</taxon>
        <taxon>Polyangia</taxon>
        <taxon>Polyangiales</taxon>
        <taxon>Polyangiaceae</taxon>
        <taxon>Polyangium</taxon>
    </lineage>
</organism>
<comment type="caution">
    <text evidence="2">The sequence shown here is derived from an EMBL/GenBank/DDBJ whole genome shotgun (WGS) entry which is preliminary data.</text>
</comment>
<evidence type="ECO:0000313" key="2">
    <source>
        <dbReference type="EMBL" id="TKC96483.1"/>
    </source>
</evidence>
<protein>
    <submittedName>
        <fullName evidence="2">Uncharacterized protein</fullName>
    </submittedName>
</protein>
<reference evidence="2 3" key="1">
    <citation type="submission" date="2019-04" db="EMBL/GenBank/DDBJ databases">
        <authorList>
            <person name="Li Y."/>
            <person name="Wang J."/>
        </authorList>
    </citation>
    <scope>NUCLEOTIDE SEQUENCE [LARGE SCALE GENOMIC DNA]</scope>
    <source>
        <strain evidence="2 3">DSM 14668</strain>
    </source>
</reference>
<keyword evidence="3" id="KW-1185">Reference proteome</keyword>
<sequence length="180" mass="20289">MTSAQVYDPIDDWTPEGRRRLVEARGDEIRALLDLAFTDFVETHEVGLSSFGFRGDDPVSEAVEWSMKRFVDADIDPAYLHPGSRSLRLFTEARFWLHQKVGREGYGRLLAAPRSPEVPREEAHGGEGDGLDPGAVEEFGKTLAATLRTLGHRTCADLAGFWLEATRTLRRAWFGWRERG</sequence>
<dbReference type="Proteomes" id="UP000309215">
    <property type="component" value="Unassembled WGS sequence"/>
</dbReference>
<dbReference type="AlphaFoldDB" id="A0A4U1IQK3"/>
<name>A0A4U1IQK3_9BACT</name>
<feature type="compositionally biased region" description="Basic and acidic residues" evidence="1">
    <location>
        <begin position="117"/>
        <end position="127"/>
    </location>
</feature>
<dbReference type="RefSeq" id="WP_136935404.1">
    <property type="nucleotide sequence ID" value="NZ_SSMQ01000086.1"/>
</dbReference>
<dbReference type="OrthoDB" id="6398356at2"/>
<accession>A0A4U1IQK3</accession>
<evidence type="ECO:0000313" key="3">
    <source>
        <dbReference type="Proteomes" id="UP000309215"/>
    </source>
</evidence>
<proteinExistence type="predicted"/>
<evidence type="ECO:0000256" key="1">
    <source>
        <dbReference type="SAM" id="MobiDB-lite"/>
    </source>
</evidence>
<dbReference type="EMBL" id="SSMQ01000086">
    <property type="protein sequence ID" value="TKC96483.1"/>
    <property type="molecule type" value="Genomic_DNA"/>
</dbReference>
<feature type="region of interest" description="Disordered" evidence="1">
    <location>
        <begin position="113"/>
        <end position="133"/>
    </location>
</feature>
<gene>
    <name evidence="2" type="ORF">E8A74_45340</name>
</gene>